<reference evidence="1" key="1">
    <citation type="journal article" date="2010" name="ISME J.">
        <title>Metagenome of the Mediterranean deep chlorophyll maximum studied by direct and fosmid library 454 pyrosequencing.</title>
        <authorList>
            <person name="Ghai R."/>
            <person name="Martin-Cuadrado A.B."/>
            <person name="Molto A.G."/>
            <person name="Heredia I.G."/>
            <person name="Cabrera R."/>
            <person name="Martin J."/>
            <person name="Verdu M."/>
            <person name="Deschamps P."/>
            <person name="Moreira D."/>
            <person name="Lopez-Garcia P."/>
            <person name="Mira A."/>
            <person name="Rodriguez-Valera F."/>
        </authorList>
    </citation>
    <scope>NUCLEOTIDE SEQUENCE</scope>
</reference>
<evidence type="ECO:0000313" key="1">
    <source>
        <dbReference type="EMBL" id="ADD95841.1"/>
    </source>
</evidence>
<proteinExistence type="predicted"/>
<protein>
    <submittedName>
        <fullName evidence="1">Uncharacterized protein</fullName>
    </submittedName>
</protein>
<dbReference type="AlphaFoldDB" id="D6PJE0"/>
<name>D6PJE0_9ZZZZ</name>
<dbReference type="EMBL" id="GU943103">
    <property type="protein sequence ID" value="ADD95841.1"/>
    <property type="molecule type" value="Genomic_DNA"/>
</dbReference>
<accession>D6PJE0</accession>
<organism evidence="1">
    <name type="scientific">uncultured organism MedDCM-OCT-S09-C213</name>
    <dbReference type="NCBI Taxonomy" id="743647"/>
    <lineage>
        <taxon>unclassified sequences</taxon>
        <taxon>environmental samples</taxon>
    </lineage>
</organism>
<sequence>MNRSRIYILNGDKLSEKNVTINNYLFWDSLPIERKNIQTFRKIPEIKFKMGESDDFDFNIQKNKTSDSDSDICMSSAKLTKKAKKLLLELVKNAGKMSMGKFHHHETGGGLVGHKVGGVWQIDVVPSSYIKGEGDGTNVPKGGKLALGYANFHTHPKGEYKKQKVKYAWPSGDDYLSIMEKMYKENTILHIVATMEGIYAISLSPKLADTSKKNLESLYKSKSPLKYKRELPDIDSSKSNPSTYLKEVKNIKDPIYTVEFRTWKNDNPFKFYFPPDKHGSCGK</sequence>